<reference evidence="2" key="1">
    <citation type="submission" date="2007-12" db="EMBL/GenBank/DDBJ databases">
        <title>Annotation of Entamoeba dispar SAW760.</title>
        <authorList>
            <person name="Lorenzi H."/>
            <person name="Inman J."/>
            <person name="Schobel S."/>
            <person name="Amedeo P."/>
            <person name="Caler E."/>
        </authorList>
    </citation>
    <scope>NUCLEOTIDE SEQUENCE [LARGE SCALE GENOMIC DNA]</scope>
    <source>
        <strain evidence="2">ATCC PRA-260 / SAW760</strain>
    </source>
</reference>
<accession>B0ELD3</accession>
<protein>
    <submittedName>
        <fullName evidence="1">Uncharacterized protein</fullName>
    </submittedName>
</protein>
<keyword evidence="2" id="KW-1185">Reference proteome</keyword>
<evidence type="ECO:0000313" key="2">
    <source>
        <dbReference type="Proteomes" id="UP000008076"/>
    </source>
</evidence>
<dbReference type="EMBL" id="DS549833">
    <property type="protein sequence ID" value="EDR24655.1"/>
    <property type="molecule type" value="Genomic_DNA"/>
</dbReference>
<gene>
    <name evidence="1" type="ORF">EDI_086830</name>
</gene>
<dbReference type="AlphaFoldDB" id="B0ELD3"/>
<organism evidence="2">
    <name type="scientific">Entamoeba dispar (strain ATCC PRA-260 / SAW760)</name>
    <dbReference type="NCBI Taxonomy" id="370354"/>
    <lineage>
        <taxon>Eukaryota</taxon>
        <taxon>Amoebozoa</taxon>
        <taxon>Evosea</taxon>
        <taxon>Archamoebae</taxon>
        <taxon>Mastigamoebida</taxon>
        <taxon>Entamoebidae</taxon>
        <taxon>Entamoeba</taxon>
    </lineage>
</organism>
<dbReference type="GeneID" id="5884101"/>
<evidence type="ECO:0000313" key="1">
    <source>
        <dbReference type="EMBL" id="EDR24655.1"/>
    </source>
</evidence>
<dbReference type="Proteomes" id="UP000008076">
    <property type="component" value="Unassembled WGS sequence"/>
</dbReference>
<name>B0ELD3_ENTDS</name>
<sequence length="119" mass="14284">MGKDYKTFISIEDISNRIFIFVTYSIPVELSIKIKGVRIEKSRVSDSEIIQNSKRNGVVIEELYKNEDRTENIQSMEEWYTYDEDDFASEEPIVIEEKGEEKDKWEIEDWMLMNEEEER</sequence>
<dbReference type="KEGG" id="edi:EDI_086830"/>
<proteinExistence type="predicted"/>
<dbReference type="VEuPathDB" id="AmoebaDB:EDI_086830"/>
<dbReference type="RefSeq" id="XP_001738978.1">
    <property type="nucleotide sequence ID" value="XM_001738926.1"/>
</dbReference>